<accession>A0A9Y1BT31</accession>
<keyword evidence="4 5" id="KW-0472">Membrane</keyword>
<proteinExistence type="predicted"/>
<dbReference type="PANTHER" id="PTHR10556">
    <property type="entry name" value="3-OXO-5-ALPHA-STEROID 4-DEHYDROGENASE"/>
    <property type="match status" value="1"/>
</dbReference>
<feature type="transmembrane region" description="Helical" evidence="5">
    <location>
        <begin position="47"/>
        <end position="67"/>
    </location>
</feature>
<name>A0A9Y1BT31_9ARCH</name>
<feature type="transmembrane region" description="Helical" evidence="5">
    <location>
        <begin position="142"/>
        <end position="159"/>
    </location>
</feature>
<dbReference type="PANTHER" id="PTHR10556:SF35">
    <property type="entry name" value="3-OXO-5-ALPHA-STEROID 4-DEHYDROGENASE FAMILY PROTEIN"/>
    <property type="match status" value="1"/>
</dbReference>
<reference evidence="7" key="1">
    <citation type="journal article" date="2022" name="Nat. Microbiol.">
        <title>Unique mobile elements and scalable gene flow at the prokaryote-eukaryote boundary revealed by circularized Asgard archaea genomes.</title>
        <authorList>
            <person name="Wu F."/>
            <person name="Speth D.R."/>
            <person name="Philosof A."/>
            <person name="Cremiere A."/>
            <person name="Narayanan A."/>
            <person name="Barco R.A."/>
            <person name="Connon S.A."/>
            <person name="Amend J.P."/>
            <person name="Antoshechkin I.A."/>
            <person name="Orphan V.J."/>
        </authorList>
    </citation>
    <scope>NUCLEOTIDE SEQUENCE</scope>
    <source>
        <strain evidence="7">PR6</strain>
    </source>
</reference>
<gene>
    <name evidence="7" type="ORF">K9W46_03735</name>
</gene>
<feature type="transmembrane region" description="Helical" evidence="5">
    <location>
        <begin position="202"/>
        <end position="224"/>
    </location>
</feature>
<dbReference type="FunFam" id="1.20.120.1630:FF:000014">
    <property type="entry name" value="Steroid 5-alpha reductase, putative"/>
    <property type="match status" value="1"/>
</dbReference>
<keyword evidence="3 5" id="KW-1133">Transmembrane helix</keyword>
<dbReference type="InterPro" id="IPR016636">
    <property type="entry name" value="3-oxo-5-alpha-steroid_4-DH"/>
</dbReference>
<comment type="subcellular location">
    <subcellularLocation>
        <location evidence="1">Membrane</location>
        <topology evidence="1">Multi-pass membrane protein</topology>
    </subcellularLocation>
</comment>
<dbReference type="EMBL" id="CP084167">
    <property type="protein sequence ID" value="UJG44300.1"/>
    <property type="molecule type" value="Genomic_DNA"/>
</dbReference>
<feature type="domain" description="3-oxo-5-alpha-steroid 4-dehydrogenase C-terminal" evidence="6">
    <location>
        <begin position="103"/>
        <end position="253"/>
    </location>
</feature>
<dbReference type="PIRSF" id="PIRSF015596">
    <property type="entry name" value="5_alpha-SR2"/>
    <property type="match status" value="1"/>
</dbReference>
<evidence type="ECO:0000256" key="5">
    <source>
        <dbReference type="SAM" id="Phobius"/>
    </source>
</evidence>
<dbReference type="Proteomes" id="UP001200513">
    <property type="component" value="Chromosome"/>
</dbReference>
<dbReference type="GO" id="GO:0016020">
    <property type="term" value="C:membrane"/>
    <property type="evidence" value="ECO:0007669"/>
    <property type="project" value="UniProtKB-SubCell"/>
</dbReference>
<feature type="transmembrane region" description="Helical" evidence="5">
    <location>
        <begin position="6"/>
        <end position="26"/>
    </location>
</feature>
<dbReference type="PROSITE" id="PS50244">
    <property type="entry name" value="S5A_REDUCTASE"/>
    <property type="match status" value="1"/>
</dbReference>
<evidence type="ECO:0000256" key="3">
    <source>
        <dbReference type="ARBA" id="ARBA00022989"/>
    </source>
</evidence>
<sequence length="254" mass="29701">MQEVVFFTYYQYIFLSIGIVAFFLLLKVTAPYGKHFSEKFGPSIKGSWAWLIMESPAAITTTILLLLSIDNLSLVPVLLVCIFCVHYYPRDFIYPFWARREAKTPLIIMCSAIFFNISNAYLQTRWLLKFAPEDKYTIAWLYSPQFIIGSLLFILGFIFNRKAEITLRKLRKKGEKSYKIPQGGMFEFISCPNYFFEIIEWIGWAILTWSVPGLVFIIWTIANLGPRAISTHKWYKKNFPNYPKSRKALIPFIC</sequence>
<evidence type="ECO:0000259" key="6">
    <source>
        <dbReference type="Pfam" id="PF02544"/>
    </source>
</evidence>
<protein>
    <submittedName>
        <fullName evidence="7">DUF1295 domain-containing protein</fullName>
    </submittedName>
</protein>
<dbReference type="Pfam" id="PF02544">
    <property type="entry name" value="Steroid_dh"/>
    <property type="match status" value="1"/>
</dbReference>
<dbReference type="Gene3D" id="1.20.120.1630">
    <property type="match status" value="1"/>
</dbReference>
<dbReference type="GO" id="GO:0008202">
    <property type="term" value="P:steroid metabolic process"/>
    <property type="evidence" value="ECO:0007669"/>
    <property type="project" value="InterPro"/>
</dbReference>
<dbReference type="InterPro" id="IPR039357">
    <property type="entry name" value="SRD5A/TECR"/>
</dbReference>
<evidence type="ECO:0000256" key="2">
    <source>
        <dbReference type="ARBA" id="ARBA00022692"/>
    </source>
</evidence>
<evidence type="ECO:0000256" key="1">
    <source>
        <dbReference type="ARBA" id="ARBA00004141"/>
    </source>
</evidence>
<evidence type="ECO:0000313" key="7">
    <source>
        <dbReference type="EMBL" id="UJG44300.1"/>
    </source>
</evidence>
<dbReference type="InterPro" id="IPR001104">
    <property type="entry name" value="3-oxo-5_a-steroid_4-DH_C"/>
</dbReference>
<dbReference type="AlphaFoldDB" id="A0A9Y1BT31"/>
<dbReference type="GO" id="GO:0003865">
    <property type="term" value="F:3-oxo-5-alpha-steroid 4-dehydrogenase activity"/>
    <property type="evidence" value="ECO:0007669"/>
    <property type="project" value="InterPro"/>
</dbReference>
<evidence type="ECO:0000256" key="4">
    <source>
        <dbReference type="ARBA" id="ARBA00023136"/>
    </source>
</evidence>
<organism evidence="7">
    <name type="scientific">Candidatus Heimdallarchaeum endolithica</name>
    <dbReference type="NCBI Taxonomy" id="2876572"/>
    <lineage>
        <taxon>Archaea</taxon>
        <taxon>Promethearchaeati</taxon>
        <taxon>Candidatus Heimdallarchaeota</taxon>
        <taxon>Candidatus Heimdallarchaeia (ex Rinke et al. 2021) (nom. nud.)</taxon>
        <taxon>Candidatus Heimdallarchaeales</taxon>
        <taxon>Candidatus Heimdallarchaeaceae</taxon>
        <taxon>Candidatus Heimdallarchaeum</taxon>
    </lineage>
</organism>
<feature type="transmembrane region" description="Helical" evidence="5">
    <location>
        <begin position="73"/>
        <end position="90"/>
    </location>
</feature>
<keyword evidence="2 5" id="KW-0812">Transmembrane</keyword>
<feature type="transmembrane region" description="Helical" evidence="5">
    <location>
        <begin position="102"/>
        <end position="122"/>
    </location>
</feature>